<evidence type="ECO:0000256" key="2">
    <source>
        <dbReference type="ARBA" id="ARBA00022679"/>
    </source>
</evidence>
<protein>
    <submittedName>
        <fullName evidence="4">Glycosyltransferase, group 2 family protein</fullName>
    </submittedName>
</protein>
<gene>
    <name evidence="4" type="ORF">HMPREF0673_02682</name>
</gene>
<organism evidence="4 5">
    <name type="scientific">Leyella stercorea DSM 18206</name>
    <dbReference type="NCBI Taxonomy" id="1002367"/>
    <lineage>
        <taxon>Bacteria</taxon>
        <taxon>Pseudomonadati</taxon>
        <taxon>Bacteroidota</taxon>
        <taxon>Bacteroidia</taxon>
        <taxon>Bacteroidales</taxon>
        <taxon>Prevotellaceae</taxon>
        <taxon>Leyella</taxon>
    </lineage>
</organism>
<comment type="caution">
    <text evidence="4">The sequence shown here is derived from an EMBL/GenBank/DDBJ whole genome shotgun (WGS) entry which is preliminary data.</text>
</comment>
<reference evidence="4 5" key="1">
    <citation type="submission" date="2011-08" db="EMBL/GenBank/DDBJ databases">
        <authorList>
            <person name="Weinstock G."/>
            <person name="Sodergren E."/>
            <person name="Clifton S."/>
            <person name="Fulton L."/>
            <person name="Fulton B."/>
            <person name="Courtney L."/>
            <person name="Fronick C."/>
            <person name="Harrison M."/>
            <person name="Strong C."/>
            <person name="Farmer C."/>
            <person name="Delahaunty K."/>
            <person name="Markovic C."/>
            <person name="Hall O."/>
            <person name="Minx P."/>
            <person name="Tomlinson C."/>
            <person name="Mitreva M."/>
            <person name="Hou S."/>
            <person name="Chen J."/>
            <person name="Wollam A."/>
            <person name="Pepin K.H."/>
            <person name="Johnson M."/>
            <person name="Bhonagiri V."/>
            <person name="Zhang X."/>
            <person name="Suruliraj S."/>
            <person name="Warren W."/>
            <person name="Chinwalla A."/>
            <person name="Mardis E.R."/>
            <person name="Wilson R.K."/>
        </authorList>
    </citation>
    <scope>NUCLEOTIDE SEQUENCE [LARGE SCALE GENOMIC DNA]</scope>
    <source>
        <strain evidence="4 5">DSM 18206</strain>
    </source>
</reference>
<dbReference type="eggNOG" id="COG0463">
    <property type="taxonomic scope" value="Bacteria"/>
</dbReference>
<sequence>MTLSIIIPIYNVADSLRRCVDSVLAQRISDCELLLVDDGSTDESGRIADEYAAKHANIRSFHKPNGGLSDARNFGLQHAVGRYVTFVDSDDEVAADTYAPLLDALAKHAEYDIIEFTMLQKPGLPDETLFCPGEHVFDDALDWLAYKGTEHCWVCNKIFKRELFDNVRFPIGKKFEDMLTHILLIKQHPCIATVNHGRYIYHYNTEGIAAKDKANGLTSLLEAQLTLVRELGIDTRRRRWHRLYMDMLTAQLYTFRRTETILLKPQRIAIWGYATWKDSLKALLVDTIGLRMTCRLFKTLSR</sequence>
<dbReference type="HOGENOM" id="CLU_025996_25_4_10"/>
<dbReference type="InterPro" id="IPR001173">
    <property type="entry name" value="Glyco_trans_2-like"/>
</dbReference>
<dbReference type="PANTHER" id="PTHR22916">
    <property type="entry name" value="GLYCOSYLTRANSFERASE"/>
    <property type="match status" value="1"/>
</dbReference>
<dbReference type="Proteomes" id="UP000004407">
    <property type="component" value="Unassembled WGS sequence"/>
</dbReference>
<evidence type="ECO:0000313" key="5">
    <source>
        <dbReference type="Proteomes" id="UP000004407"/>
    </source>
</evidence>
<dbReference type="SUPFAM" id="SSF53448">
    <property type="entry name" value="Nucleotide-diphospho-sugar transferases"/>
    <property type="match status" value="1"/>
</dbReference>
<evidence type="ECO:0000256" key="1">
    <source>
        <dbReference type="ARBA" id="ARBA00022676"/>
    </source>
</evidence>
<dbReference type="CDD" id="cd00761">
    <property type="entry name" value="Glyco_tranf_GTA_type"/>
    <property type="match status" value="1"/>
</dbReference>
<dbReference type="GO" id="GO:0016758">
    <property type="term" value="F:hexosyltransferase activity"/>
    <property type="evidence" value="ECO:0007669"/>
    <property type="project" value="UniProtKB-ARBA"/>
</dbReference>
<proteinExistence type="predicted"/>
<evidence type="ECO:0000259" key="3">
    <source>
        <dbReference type="Pfam" id="PF00535"/>
    </source>
</evidence>
<name>G6B1B1_9BACT</name>
<keyword evidence="1" id="KW-0328">Glycosyltransferase</keyword>
<dbReference type="InterPro" id="IPR029044">
    <property type="entry name" value="Nucleotide-diphossugar_trans"/>
</dbReference>
<dbReference type="Gene3D" id="3.90.550.10">
    <property type="entry name" value="Spore Coat Polysaccharide Biosynthesis Protein SpsA, Chain A"/>
    <property type="match status" value="1"/>
</dbReference>
<dbReference type="RefSeq" id="WP_007902664.1">
    <property type="nucleotide sequence ID" value="NZ_JH379465.1"/>
</dbReference>
<dbReference type="EMBL" id="AFZZ01000237">
    <property type="protein sequence ID" value="EHJ36610.1"/>
    <property type="molecule type" value="Genomic_DNA"/>
</dbReference>
<dbReference type="PATRIC" id="fig|1002367.3.peg.2166"/>
<dbReference type="Pfam" id="PF00535">
    <property type="entry name" value="Glycos_transf_2"/>
    <property type="match status" value="1"/>
</dbReference>
<dbReference type="GeneID" id="78338093"/>
<dbReference type="AlphaFoldDB" id="G6B1B1"/>
<feature type="domain" description="Glycosyltransferase 2-like" evidence="3">
    <location>
        <begin position="4"/>
        <end position="165"/>
    </location>
</feature>
<evidence type="ECO:0000313" key="4">
    <source>
        <dbReference type="EMBL" id="EHJ36610.1"/>
    </source>
</evidence>
<dbReference type="PANTHER" id="PTHR22916:SF51">
    <property type="entry name" value="GLYCOSYLTRANSFERASE EPSH-RELATED"/>
    <property type="match status" value="1"/>
</dbReference>
<accession>G6B1B1</accession>
<keyword evidence="2 4" id="KW-0808">Transferase</keyword>